<dbReference type="InterPro" id="IPR016039">
    <property type="entry name" value="Thiolase-like"/>
</dbReference>
<dbReference type="Pfam" id="PF02803">
    <property type="entry name" value="Thiolase_C"/>
    <property type="match status" value="1"/>
</dbReference>
<dbReference type="Gene3D" id="3.40.47.10">
    <property type="match status" value="1"/>
</dbReference>
<dbReference type="GO" id="GO:0010124">
    <property type="term" value="P:phenylacetate catabolic process"/>
    <property type="evidence" value="ECO:0007669"/>
    <property type="project" value="TreeGrafter"/>
</dbReference>
<feature type="active site" description="Acyl-thioester intermediate" evidence="16">
    <location>
        <position position="137"/>
    </location>
</feature>
<dbReference type="InterPro" id="IPR020615">
    <property type="entry name" value="Thiolase_acyl_enz_int_AS"/>
</dbReference>
<keyword evidence="21" id="KW-1185">Reference proteome</keyword>
<keyword evidence="5" id="KW-0276">Fatty acid metabolism</keyword>
<evidence type="ECO:0000259" key="18">
    <source>
        <dbReference type="Pfam" id="PF00108"/>
    </source>
</evidence>
<dbReference type="PIRSF" id="PIRSF000429">
    <property type="entry name" value="Ac-CoA_Ac_transf"/>
    <property type="match status" value="1"/>
</dbReference>
<dbReference type="EMBL" id="VWPX01007129">
    <property type="protein sequence ID" value="NWI12620.1"/>
    <property type="molecule type" value="Genomic_DNA"/>
</dbReference>
<dbReference type="InterPro" id="IPR020616">
    <property type="entry name" value="Thiolase_N"/>
</dbReference>
<evidence type="ECO:0000256" key="7">
    <source>
        <dbReference type="ARBA" id="ARBA00023098"/>
    </source>
</evidence>
<dbReference type="AlphaFoldDB" id="A0A7K4K8M6"/>
<dbReference type="PROSITE" id="PS00737">
    <property type="entry name" value="THIOLASE_2"/>
    <property type="match status" value="1"/>
</dbReference>
<sequence length="439" mass="45514">MAAREAQCGAMRRVQVVLGHLAGLPAGSSDSGARLQAAPCASYAALNSPDDVVVVHGRRTAIGRSKRGGFKDTTPDELLSAVLTAVLQDVDLPPEAVGDICVGNVLQPGAGALIVRIAQFLSGIPQTVPCSVVNRQCSSGLQALINIAGGIRNGAYDIGLACGVESMSLRSPADNPGDISSRTMDNSKARDCLIPMGITSENVAERFGVSRKKQDAFALTSQQKAARAQQLGLFKTEIVPVTTTVVDDKGNRRTITVSQDEGVRASTTLEGLAKLKPSFKQNGSTTAGNASQVSDGAAAVLLAKRSKAAQLGLPILGVLKSFAVVGVPPDIMGIGPAYAIPVALEKAGLTLNDIDIYEINEAFASQALYCIEKLGIPMEKVNPLGGAIALGHPLGCTGTRQVVTLLHELKRRGKRAYGVVSMCMGTGMGAAAVFEYPGN</sequence>
<dbReference type="SUPFAM" id="SSF53901">
    <property type="entry name" value="Thiolase-like"/>
    <property type="match status" value="2"/>
</dbReference>
<comment type="subcellular location">
    <subcellularLocation>
        <location evidence="1">Peroxisome</location>
    </subcellularLocation>
</comment>
<name>A0A7K4K8M6_9AVES</name>
<comment type="catalytic activity">
    <reaction evidence="15">
        <text>3-oxohexadecanedioyl-CoA + CoA = tetradecanedioyl-CoA + acetyl-CoA</text>
        <dbReference type="Rhea" id="RHEA:40343"/>
        <dbReference type="ChEBI" id="CHEBI:57287"/>
        <dbReference type="ChEBI" id="CHEBI:57288"/>
        <dbReference type="ChEBI" id="CHEBI:77081"/>
        <dbReference type="ChEBI" id="CHEBI:77084"/>
    </reaction>
    <physiologicalReaction direction="left-to-right" evidence="15">
        <dbReference type="Rhea" id="RHEA:40344"/>
    </physiologicalReaction>
</comment>
<comment type="caution">
    <text evidence="20">The sequence shown here is derived from an EMBL/GenBank/DDBJ whole genome shotgun (WGS) entry which is preliminary data.</text>
</comment>
<comment type="catalytic activity">
    <reaction evidence="12">
        <text>tetradecanoyl-CoA + acetyl-CoA = 3-oxohexadecanoyl-CoA + CoA</text>
        <dbReference type="Rhea" id="RHEA:18161"/>
        <dbReference type="ChEBI" id="CHEBI:57287"/>
        <dbReference type="ChEBI" id="CHEBI:57288"/>
        <dbReference type="ChEBI" id="CHEBI:57349"/>
        <dbReference type="ChEBI" id="CHEBI:57385"/>
        <dbReference type="EC" id="2.3.1.155"/>
    </reaction>
    <physiologicalReaction direction="right-to-left" evidence="12">
        <dbReference type="Rhea" id="RHEA:18163"/>
    </physiologicalReaction>
</comment>
<evidence type="ECO:0000256" key="3">
    <source>
        <dbReference type="ARBA" id="ARBA00010982"/>
    </source>
</evidence>
<feature type="active site" description="Proton acceptor" evidence="16">
    <location>
        <position position="392"/>
    </location>
</feature>
<dbReference type="InterPro" id="IPR020610">
    <property type="entry name" value="Thiolase_AS"/>
</dbReference>
<dbReference type="CDD" id="cd00751">
    <property type="entry name" value="thiolase"/>
    <property type="match status" value="1"/>
</dbReference>
<feature type="non-terminal residue" evidence="20">
    <location>
        <position position="439"/>
    </location>
</feature>
<dbReference type="GO" id="GO:0006635">
    <property type="term" value="P:fatty acid beta-oxidation"/>
    <property type="evidence" value="ECO:0007669"/>
    <property type="project" value="TreeGrafter"/>
</dbReference>
<gene>
    <name evidence="20" type="primary">Acaa1b</name>
    <name evidence="20" type="ORF">CRYSOU_R13555</name>
</gene>
<feature type="domain" description="Thiolase N-terminal" evidence="18">
    <location>
        <begin position="52"/>
        <end position="306"/>
    </location>
</feature>
<evidence type="ECO:0000256" key="2">
    <source>
        <dbReference type="ARBA" id="ARBA00004846"/>
    </source>
</evidence>
<feature type="non-terminal residue" evidence="20">
    <location>
        <position position="1"/>
    </location>
</feature>
<evidence type="ECO:0000256" key="12">
    <source>
        <dbReference type="ARBA" id="ARBA00047485"/>
    </source>
</evidence>
<dbReference type="InterPro" id="IPR002155">
    <property type="entry name" value="Thiolase"/>
</dbReference>
<keyword evidence="8" id="KW-0576">Peroxisome</keyword>
<evidence type="ECO:0000313" key="21">
    <source>
        <dbReference type="Proteomes" id="UP000545332"/>
    </source>
</evidence>
<dbReference type="Proteomes" id="UP000545332">
    <property type="component" value="Unassembled WGS sequence"/>
</dbReference>
<evidence type="ECO:0000256" key="1">
    <source>
        <dbReference type="ARBA" id="ARBA00004275"/>
    </source>
</evidence>
<accession>A0A7K4K8M6</accession>
<dbReference type="OrthoDB" id="5404651at2759"/>
<evidence type="ECO:0000256" key="5">
    <source>
        <dbReference type="ARBA" id="ARBA00022832"/>
    </source>
</evidence>
<evidence type="ECO:0000256" key="14">
    <source>
        <dbReference type="ARBA" id="ARBA00049178"/>
    </source>
</evidence>
<dbReference type="Pfam" id="PF00108">
    <property type="entry name" value="Thiolase_N"/>
    <property type="match status" value="1"/>
</dbReference>
<evidence type="ECO:0000256" key="15">
    <source>
        <dbReference type="ARBA" id="ARBA00049306"/>
    </source>
</evidence>
<dbReference type="InterPro" id="IPR020617">
    <property type="entry name" value="Thiolase_C"/>
</dbReference>
<organism evidence="20 21">
    <name type="scientific">Crypturellus soui</name>
    <dbReference type="NCBI Taxonomy" id="458187"/>
    <lineage>
        <taxon>Eukaryota</taxon>
        <taxon>Metazoa</taxon>
        <taxon>Chordata</taxon>
        <taxon>Craniata</taxon>
        <taxon>Vertebrata</taxon>
        <taxon>Euteleostomi</taxon>
        <taxon>Archelosauria</taxon>
        <taxon>Archosauria</taxon>
        <taxon>Dinosauria</taxon>
        <taxon>Saurischia</taxon>
        <taxon>Theropoda</taxon>
        <taxon>Coelurosauria</taxon>
        <taxon>Aves</taxon>
        <taxon>Palaeognathae</taxon>
        <taxon>Tinamiformes</taxon>
        <taxon>Tinamidae</taxon>
        <taxon>Crypturellus</taxon>
    </lineage>
</organism>
<proteinExistence type="inferred from homology"/>
<keyword evidence="9 17" id="KW-0012">Acyltransferase</keyword>
<evidence type="ECO:0000313" key="20">
    <source>
        <dbReference type="EMBL" id="NWI12620.1"/>
    </source>
</evidence>
<evidence type="ECO:0000256" key="17">
    <source>
        <dbReference type="RuleBase" id="RU003557"/>
    </source>
</evidence>
<evidence type="ECO:0000256" key="6">
    <source>
        <dbReference type="ARBA" id="ARBA00022946"/>
    </source>
</evidence>
<dbReference type="GO" id="GO:0003985">
    <property type="term" value="F:acetyl-CoA C-acetyltransferase activity"/>
    <property type="evidence" value="ECO:0007669"/>
    <property type="project" value="UniProtKB-EC"/>
</dbReference>
<evidence type="ECO:0000256" key="9">
    <source>
        <dbReference type="ARBA" id="ARBA00023315"/>
    </source>
</evidence>
<evidence type="ECO:0000256" key="16">
    <source>
        <dbReference type="PIRSR" id="PIRSR000429-1"/>
    </source>
</evidence>
<keyword evidence="7" id="KW-0443">Lipid metabolism</keyword>
<evidence type="ECO:0000256" key="13">
    <source>
        <dbReference type="ARBA" id="ARBA00048001"/>
    </source>
</evidence>
<comment type="similarity">
    <text evidence="3 17">Belongs to the thiolase-like superfamily. Thiolase family.</text>
</comment>
<protein>
    <submittedName>
        <fullName evidence="20">THIKB thiolase</fullName>
    </submittedName>
</protein>
<comment type="pathway">
    <text evidence="2">Lipid metabolism; peroxisomal fatty acid beta-oxidation.</text>
</comment>
<evidence type="ECO:0000256" key="8">
    <source>
        <dbReference type="ARBA" id="ARBA00023140"/>
    </source>
</evidence>
<evidence type="ECO:0000256" key="11">
    <source>
        <dbReference type="ARBA" id="ARBA00037000"/>
    </source>
</evidence>
<comment type="catalytic activity">
    <reaction evidence="13">
        <text>hexanoyl-CoA + acetyl-CoA = 3-oxooctanoyl-CoA + CoA</text>
        <dbReference type="Rhea" id="RHEA:31203"/>
        <dbReference type="ChEBI" id="CHEBI:57287"/>
        <dbReference type="ChEBI" id="CHEBI:57288"/>
        <dbReference type="ChEBI" id="CHEBI:62619"/>
        <dbReference type="ChEBI" id="CHEBI:62620"/>
    </reaction>
    <physiologicalReaction direction="right-to-left" evidence="13">
        <dbReference type="Rhea" id="RHEA:31205"/>
    </physiologicalReaction>
</comment>
<dbReference type="PROSITE" id="PS00098">
    <property type="entry name" value="THIOLASE_1"/>
    <property type="match status" value="1"/>
</dbReference>
<dbReference type="PANTHER" id="PTHR43853">
    <property type="entry name" value="3-KETOACYL-COA THIOLASE, PEROXISOMAL"/>
    <property type="match status" value="1"/>
</dbReference>
<dbReference type="InterPro" id="IPR020613">
    <property type="entry name" value="Thiolase_CS"/>
</dbReference>
<comment type="catalytic activity">
    <reaction evidence="14">
        <text>an acyl-CoA + acetyl-CoA = a 3-oxoacyl-CoA + CoA</text>
        <dbReference type="Rhea" id="RHEA:21564"/>
        <dbReference type="ChEBI" id="CHEBI:57287"/>
        <dbReference type="ChEBI" id="CHEBI:57288"/>
        <dbReference type="ChEBI" id="CHEBI:58342"/>
        <dbReference type="ChEBI" id="CHEBI:90726"/>
        <dbReference type="EC" id="2.3.1.16"/>
    </reaction>
    <physiologicalReaction direction="right-to-left" evidence="14">
        <dbReference type="Rhea" id="RHEA:21566"/>
    </physiologicalReaction>
</comment>
<comment type="catalytic activity">
    <reaction evidence="10">
        <text>3-oxo-(6Z,9Z,12Z,15Z,18Z,21Z)-tetracosahexaenoyl-CoA + CoA = (4Z,7Z,10Z,13Z,16Z,19Z)-docosahexaenoyl-CoA + acetyl-CoA</text>
        <dbReference type="Rhea" id="RHEA:39131"/>
        <dbReference type="ChEBI" id="CHEBI:57287"/>
        <dbReference type="ChEBI" id="CHEBI:57288"/>
        <dbReference type="ChEBI" id="CHEBI:74298"/>
        <dbReference type="ChEBI" id="CHEBI:74304"/>
    </reaction>
    <physiologicalReaction direction="left-to-right" evidence="10">
        <dbReference type="Rhea" id="RHEA:39132"/>
    </physiologicalReaction>
</comment>
<dbReference type="PROSITE" id="PS00099">
    <property type="entry name" value="THIOLASE_3"/>
    <property type="match status" value="1"/>
</dbReference>
<dbReference type="PANTHER" id="PTHR43853:SF8">
    <property type="entry name" value="3-KETOACYL-COA THIOLASE, PEROXISOMAL"/>
    <property type="match status" value="1"/>
</dbReference>
<comment type="catalytic activity">
    <reaction evidence="11">
        <text>2 acetyl-CoA = acetoacetyl-CoA + CoA</text>
        <dbReference type="Rhea" id="RHEA:21036"/>
        <dbReference type="ChEBI" id="CHEBI:57286"/>
        <dbReference type="ChEBI" id="CHEBI:57287"/>
        <dbReference type="ChEBI" id="CHEBI:57288"/>
        <dbReference type="EC" id="2.3.1.9"/>
    </reaction>
    <physiologicalReaction direction="right-to-left" evidence="11">
        <dbReference type="Rhea" id="RHEA:21038"/>
    </physiologicalReaction>
</comment>
<reference evidence="20 21" key="1">
    <citation type="submission" date="2019-09" db="EMBL/GenBank/DDBJ databases">
        <title>Bird 10,000 Genomes (B10K) Project - Family phase.</title>
        <authorList>
            <person name="Zhang G."/>
        </authorList>
    </citation>
    <scope>NUCLEOTIDE SEQUENCE [LARGE SCALE GENOMIC DNA]</scope>
    <source>
        <strain evidence="20">B10K-MSB-42743</strain>
        <tissue evidence="20">Heart</tissue>
    </source>
</reference>
<feature type="domain" description="Thiolase C-terminal" evidence="19">
    <location>
        <begin position="314"/>
        <end position="435"/>
    </location>
</feature>
<evidence type="ECO:0000256" key="4">
    <source>
        <dbReference type="ARBA" id="ARBA00022679"/>
    </source>
</evidence>
<evidence type="ECO:0000256" key="10">
    <source>
        <dbReference type="ARBA" id="ARBA00036770"/>
    </source>
</evidence>
<dbReference type="GO" id="GO:0005777">
    <property type="term" value="C:peroxisome"/>
    <property type="evidence" value="ECO:0007669"/>
    <property type="project" value="UniProtKB-SubCell"/>
</dbReference>
<feature type="active site" description="Proton acceptor" evidence="16">
    <location>
        <position position="423"/>
    </location>
</feature>
<dbReference type="InterPro" id="IPR050215">
    <property type="entry name" value="Thiolase-like_sf_Thiolase"/>
</dbReference>
<dbReference type="FunFam" id="3.40.47.10:FF:000035">
    <property type="entry name" value="3-ketoacyl-CoA thiolase A, peroxisomal"/>
    <property type="match status" value="1"/>
</dbReference>
<evidence type="ECO:0000259" key="19">
    <source>
        <dbReference type="Pfam" id="PF02803"/>
    </source>
</evidence>
<keyword evidence="6" id="KW-0809">Transit peptide</keyword>
<keyword evidence="4 17" id="KW-0808">Transferase</keyword>
<dbReference type="GO" id="GO:0050633">
    <property type="term" value="F:acetyl-CoA C-myristoyltransferase activity"/>
    <property type="evidence" value="ECO:0007669"/>
    <property type="project" value="UniProtKB-EC"/>
</dbReference>
<dbReference type="NCBIfam" id="TIGR01930">
    <property type="entry name" value="AcCoA-C-Actrans"/>
    <property type="match status" value="1"/>
</dbReference>